<keyword evidence="16" id="KW-1185">Reference proteome</keyword>
<dbReference type="EC" id="2.7.1.35" evidence="2"/>
<keyword evidence="4" id="KW-0479">Metal-binding</keyword>
<keyword evidence="8" id="KW-0460">Magnesium</keyword>
<evidence type="ECO:0000256" key="10">
    <source>
        <dbReference type="ARBA" id="ARBA00042348"/>
    </source>
</evidence>
<dbReference type="FunFam" id="3.40.1190.20:FF:000003">
    <property type="entry name" value="Phosphomethylpyrimidine kinase ThiD"/>
    <property type="match status" value="1"/>
</dbReference>
<dbReference type="GO" id="GO:0008478">
    <property type="term" value="F:pyridoxal kinase activity"/>
    <property type="evidence" value="ECO:0007669"/>
    <property type="project" value="UniProtKB-EC"/>
</dbReference>
<dbReference type="GO" id="GO:0005524">
    <property type="term" value="F:ATP binding"/>
    <property type="evidence" value="ECO:0007669"/>
    <property type="project" value="UniProtKB-KW"/>
</dbReference>
<dbReference type="GO" id="GO:0008902">
    <property type="term" value="F:hydroxymethylpyrimidine kinase activity"/>
    <property type="evidence" value="ECO:0007669"/>
    <property type="project" value="TreeGrafter"/>
</dbReference>
<evidence type="ECO:0000313" key="16">
    <source>
        <dbReference type="Proteomes" id="UP000602050"/>
    </source>
</evidence>
<reference evidence="15" key="2">
    <citation type="submission" date="2020-09" db="EMBL/GenBank/DDBJ databases">
        <authorList>
            <person name="Sun Q."/>
            <person name="Zhou Y."/>
        </authorList>
    </citation>
    <scope>NUCLEOTIDE SEQUENCE</scope>
    <source>
        <strain evidence="15">CGMCC 1.12360</strain>
    </source>
</reference>
<evidence type="ECO:0000256" key="9">
    <source>
        <dbReference type="ARBA" id="ARBA00042307"/>
    </source>
</evidence>
<evidence type="ECO:0000256" key="5">
    <source>
        <dbReference type="ARBA" id="ARBA00022741"/>
    </source>
</evidence>
<dbReference type="PANTHER" id="PTHR20858">
    <property type="entry name" value="PHOSPHOMETHYLPYRIMIDINE KINASE"/>
    <property type="match status" value="1"/>
</dbReference>
<evidence type="ECO:0000256" key="11">
    <source>
        <dbReference type="ARBA" id="ARBA00042396"/>
    </source>
</evidence>
<evidence type="ECO:0000256" key="13">
    <source>
        <dbReference type="ARBA" id="ARBA00049293"/>
    </source>
</evidence>
<dbReference type="GO" id="GO:0008972">
    <property type="term" value="F:phosphomethylpyrimidine kinase activity"/>
    <property type="evidence" value="ECO:0007669"/>
    <property type="project" value="InterPro"/>
</dbReference>
<name>A0A8J3EJQ1_9BACI</name>
<protein>
    <recommendedName>
        <fullName evidence="2">pyridoxal kinase</fullName>
        <ecNumber evidence="2">2.7.1.35</ecNumber>
    </recommendedName>
    <alternativeName>
        <fullName evidence="10">PN/PL/PM kinase</fullName>
    </alternativeName>
    <alternativeName>
        <fullName evidence="11">Pyridoxal kinase</fullName>
    </alternativeName>
    <alternativeName>
        <fullName evidence="9">Pyridoxamine kinase</fullName>
    </alternativeName>
    <alternativeName>
        <fullName evidence="12">Vitamin B6 kinase</fullName>
    </alternativeName>
</protein>
<dbReference type="Pfam" id="PF08543">
    <property type="entry name" value="Phos_pyr_kin"/>
    <property type="match status" value="1"/>
</dbReference>
<sequence>MARPPRVMTFAGAAAGGSAGIQADIKTFQEMDVYGMSVITAIVGRHPETKENVHPMTIEAIEAQFYTAMKQVGVDGLKTGMMFSVEIIETVSSLIEDLDGKAIVVDPVMVGKMKSKLLKDDAILALKERLIPKATIITPNVIEASILLDDRPIETVDDLAAAAMDLHSYGSPYVLVKGGRLEGPAIDVLYDGKTLTFYEAPRIDTDHTSGAGCSYSAAIAAQLTKGKRVEDAVLIAKSFVTTAIQHSFSYTNIVGPTYHAAERNFGKAHEIKITNREGRG</sequence>
<evidence type="ECO:0000256" key="4">
    <source>
        <dbReference type="ARBA" id="ARBA00022723"/>
    </source>
</evidence>
<evidence type="ECO:0000256" key="12">
    <source>
        <dbReference type="ARBA" id="ARBA00042531"/>
    </source>
</evidence>
<evidence type="ECO:0000256" key="8">
    <source>
        <dbReference type="ARBA" id="ARBA00022842"/>
    </source>
</evidence>
<dbReference type="Gene3D" id="3.40.1190.20">
    <property type="match status" value="1"/>
</dbReference>
<keyword evidence="3" id="KW-0808">Transferase</keyword>
<keyword evidence="6 15" id="KW-0418">Kinase</keyword>
<evidence type="ECO:0000313" key="15">
    <source>
        <dbReference type="EMBL" id="GGH72594.1"/>
    </source>
</evidence>
<evidence type="ECO:0000256" key="6">
    <source>
        <dbReference type="ARBA" id="ARBA00022777"/>
    </source>
</evidence>
<dbReference type="InterPro" id="IPR013749">
    <property type="entry name" value="PM/HMP-P_kinase-1"/>
</dbReference>
<dbReference type="InterPro" id="IPR004399">
    <property type="entry name" value="HMP/HMP-P_kinase_dom"/>
</dbReference>
<reference evidence="15" key="1">
    <citation type="journal article" date="2014" name="Int. J. Syst. Evol. Microbiol.">
        <title>Complete genome sequence of Corynebacterium casei LMG S-19264T (=DSM 44701T), isolated from a smear-ripened cheese.</title>
        <authorList>
            <consortium name="US DOE Joint Genome Institute (JGI-PGF)"/>
            <person name="Walter F."/>
            <person name="Albersmeier A."/>
            <person name="Kalinowski J."/>
            <person name="Ruckert C."/>
        </authorList>
    </citation>
    <scope>NUCLEOTIDE SEQUENCE</scope>
    <source>
        <strain evidence="15">CGMCC 1.12360</strain>
    </source>
</reference>
<dbReference type="Proteomes" id="UP000602050">
    <property type="component" value="Unassembled WGS sequence"/>
</dbReference>
<dbReference type="GO" id="GO:0009228">
    <property type="term" value="P:thiamine biosynthetic process"/>
    <property type="evidence" value="ECO:0007669"/>
    <property type="project" value="InterPro"/>
</dbReference>
<dbReference type="PANTHER" id="PTHR20858:SF19">
    <property type="entry name" value="PYRIDOXINE KINASE"/>
    <property type="match status" value="1"/>
</dbReference>
<comment type="caution">
    <text evidence="15">The sequence shown here is derived from an EMBL/GenBank/DDBJ whole genome shotgun (WGS) entry which is preliminary data.</text>
</comment>
<proteinExistence type="inferred from homology"/>
<dbReference type="RefSeq" id="WP_188391243.1">
    <property type="nucleotide sequence ID" value="NZ_BMEV01000012.1"/>
</dbReference>
<dbReference type="SUPFAM" id="SSF53613">
    <property type="entry name" value="Ribokinase-like"/>
    <property type="match status" value="1"/>
</dbReference>
<dbReference type="EMBL" id="BMEV01000012">
    <property type="protein sequence ID" value="GGH72594.1"/>
    <property type="molecule type" value="Genomic_DNA"/>
</dbReference>
<dbReference type="InterPro" id="IPR029056">
    <property type="entry name" value="Ribokinase-like"/>
</dbReference>
<keyword evidence="5" id="KW-0547">Nucleotide-binding</keyword>
<evidence type="ECO:0000256" key="3">
    <source>
        <dbReference type="ARBA" id="ARBA00022679"/>
    </source>
</evidence>
<feature type="domain" description="Pyridoxamine kinase/Phosphomethylpyrimidine kinase" evidence="14">
    <location>
        <begin position="16"/>
        <end position="257"/>
    </location>
</feature>
<comment type="similarity">
    <text evidence="1">Belongs to the ThiD family.</text>
</comment>
<dbReference type="GO" id="GO:0005829">
    <property type="term" value="C:cytosol"/>
    <property type="evidence" value="ECO:0007669"/>
    <property type="project" value="TreeGrafter"/>
</dbReference>
<evidence type="ECO:0000256" key="7">
    <source>
        <dbReference type="ARBA" id="ARBA00022840"/>
    </source>
</evidence>
<evidence type="ECO:0000256" key="2">
    <source>
        <dbReference type="ARBA" id="ARBA00012104"/>
    </source>
</evidence>
<gene>
    <name evidence="15" type="primary">thiD</name>
    <name evidence="15" type="ORF">GCM10010978_09660</name>
</gene>
<evidence type="ECO:0000259" key="14">
    <source>
        <dbReference type="Pfam" id="PF08543"/>
    </source>
</evidence>
<dbReference type="CDD" id="cd01169">
    <property type="entry name" value="HMPP_kinase"/>
    <property type="match status" value="1"/>
</dbReference>
<organism evidence="15 16">
    <name type="scientific">Compostibacillus humi</name>
    <dbReference type="NCBI Taxonomy" id="1245525"/>
    <lineage>
        <taxon>Bacteria</taxon>
        <taxon>Bacillati</taxon>
        <taxon>Bacillota</taxon>
        <taxon>Bacilli</taxon>
        <taxon>Bacillales</taxon>
        <taxon>Bacillaceae</taxon>
        <taxon>Compostibacillus</taxon>
    </lineage>
</organism>
<comment type="catalytic activity">
    <reaction evidence="13">
        <text>pyridoxal + ATP = pyridoxal 5'-phosphate + ADP + H(+)</text>
        <dbReference type="Rhea" id="RHEA:10224"/>
        <dbReference type="ChEBI" id="CHEBI:15378"/>
        <dbReference type="ChEBI" id="CHEBI:17310"/>
        <dbReference type="ChEBI" id="CHEBI:30616"/>
        <dbReference type="ChEBI" id="CHEBI:456216"/>
        <dbReference type="ChEBI" id="CHEBI:597326"/>
        <dbReference type="EC" id="2.7.1.35"/>
    </reaction>
</comment>
<keyword evidence="7" id="KW-0067">ATP-binding</keyword>
<accession>A0A8J3EJQ1</accession>
<dbReference type="NCBIfam" id="TIGR00097">
    <property type="entry name" value="HMP-P_kinase"/>
    <property type="match status" value="1"/>
</dbReference>
<dbReference type="GO" id="GO:0046872">
    <property type="term" value="F:metal ion binding"/>
    <property type="evidence" value="ECO:0007669"/>
    <property type="project" value="UniProtKB-KW"/>
</dbReference>
<dbReference type="AlphaFoldDB" id="A0A8J3EJQ1"/>
<evidence type="ECO:0000256" key="1">
    <source>
        <dbReference type="ARBA" id="ARBA00009879"/>
    </source>
</evidence>